<protein>
    <submittedName>
        <fullName evidence="3">DUF4352 domain-containing protein</fullName>
    </submittedName>
</protein>
<evidence type="ECO:0000313" key="4">
    <source>
        <dbReference type="Proteomes" id="UP000321574"/>
    </source>
</evidence>
<dbReference type="OrthoDB" id="517663at2"/>
<evidence type="ECO:0000256" key="2">
    <source>
        <dbReference type="SAM" id="SignalP"/>
    </source>
</evidence>
<dbReference type="EMBL" id="VDUW01000005">
    <property type="protein sequence ID" value="TXL64483.1"/>
    <property type="molecule type" value="Genomic_DNA"/>
</dbReference>
<sequence length="283" mass="31506">MLRRMLIVLISVVFALAACGTEESGSAKEADGSKGEESTTKETKAKGVVKAEDIDKMYTNPKDFKGYEVELTGQVFSETEKDDDGVYFQMFADPENSEQNTIVGIEDSNVQVKSEDYVKVTGVVKDVYDGENAFGATIEAPAILATEVEVVDYITVVAPTKETIEVNENITQHGYDIQLQKIELAENQTRVYLKVANESDDPISFYSFNSKILAGNKQLEEIDVYESGLPEIQSEILPGIETEGVIIFPELDEEIEELKYHAEGSSENYELEFKPFVFDVDIK</sequence>
<keyword evidence="4" id="KW-1185">Reference proteome</keyword>
<comment type="caution">
    <text evidence="3">The sequence shown here is derived from an EMBL/GenBank/DDBJ whole genome shotgun (WGS) entry which is preliminary data.</text>
</comment>
<name>A0A5C8NTL6_9BACI</name>
<accession>A0A5C8NTL6</accession>
<evidence type="ECO:0000313" key="3">
    <source>
        <dbReference type="EMBL" id="TXL64483.1"/>
    </source>
</evidence>
<feature type="signal peptide" evidence="2">
    <location>
        <begin position="1"/>
        <end position="17"/>
    </location>
</feature>
<feature type="chain" id="PRO_5023066706" evidence="2">
    <location>
        <begin position="18"/>
        <end position="283"/>
    </location>
</feature>
<gene>
    <name evidence="3" type="ORF">FHP05_09190</name>
</gene>
<feature type="region of interest" description="Disordered" evidence="1">
    <location>
        <begin position="25"/>
        <end position="45"/>
    </location>
</feature>
<reference evidence="3 4" key="1">
    <citation type="submission" date="2019-06" db="EMBL/GenBank/DDBJ databases">
        <title>Cerasibacillus sp. nov., isolated from maize field.</title>
        <authorList>
            <person name="Lin S.-Y."/>
            <person name="Tsai C.-F."/>
            <person name="Young C.-C."/>
        </authorList>
    </citation>
    <scope>NUCLEOTIDE SEQUENCE [LARGE SCALE GENOMIC DNA]</scope>
    <source>
        <strain evidence="3 4">CC-CFT480</strain>
    </source>
</reference>
<keyword evidence="2" id="KW-0732">Signal</keyword>
<dbReference type="AlphaFoldDB" id="A0A5C8NTL6"/>
<evidence type="ECO:0000256" key="1">
    <source>
        <dbReference type="SAM" id="MobiDB-lite"/>
    </source>
</evidence>
<dbReference type="PROSITE" id="PS51257">
    <property type="entry name" value="PROKAR_LIPOPROTEIN"/>
    <property type="match status" value="1"/>
</dbReference>
<organism evidence="3 4">
    <name type="scientific">Cerasibacillus terrae</name>
    <dbReference type="NCBI Taxonomy" id="2498845"/>
    <lineage>
        <taxon>Bacteria</taxon>
        <taxon>Bacillati</taxon>
        <taxon>Bacillota</taxon>
        <taxon>Bacilli</taxon>
        <taxon>Bacillales</taxon>
        <taxon>Bacillaceae</taxon>
        <taxon>Cerasibacillus</taxon>
    </lineage>
</organism>
<dbReference type="Proteomes" id="UP000321574">
    <property type="component" value="Unassembled WGS sequence"/>
</dbReference>
<dbReference type="RefSeq" id="WP_147667319.1">
    <property type="nucleotide sequence ID" value="NZ_VDUW01000005.1"/>
</dbReference>
<proteinExistence type="predicted"/>